<dbReference type="PANTHER" id="PTHR35807">
    <property type="entry name" value="TRANSCRIPTIONAL REGULATOR REDD-RELATED"/>
    <property type="match status" value="1"/>
</dbReference>
<dbReference type="InterPro" id="IPR019734">
    <property type="entry name" value="TPR_rpt"/>
</dbReference>
<evidence type="ECO:0000259" key="6">
    <source>
        <dbReference type="SMART" id="SM01043"/>
    </source>
</evidence>
<keyword evidence="2" id="KW-0804">Transcription</keyword>
<dbReference type="Pfam" id="PF00931">
    <property type="entry name" value="NB-ARC"/>
    <property type="match status" value="1"/>
</dbReference>
<dbReference type="InterPro" id="IPR011990">
    <property type="entry name" value="TPR-like_helical_dom_sf"/>
</dbReference>
<gene>
    <name evidence="7" type="ORF">EKG83_06210</name>
</gene>
<dbReference type="RefSeq" id="WP_033427725.1">
    <property type="nucleotide sequence ID" value="NZ_CP034550.1"/>
</dbReference>
<dbReference type="PROSITE" id="PS50005">
    <property type="entry name" value="TPR"/>
    <property type="match status" value="1"/>
</dbReference>
<evidence type="ECO:0000259" key="5">
    <source>
        <dbReference type="SMART" id="SM00382"/>
    </source>
</evidence>
<dbReference type="SMART" id="SM00028">
    <property type="entry name" value="TPR"/>
    <property type="match status" value="7"/>
</dbReference>
<dbReference type="GO" id="GO:0003677">
    <property type="term" value="F:DNA binding"/>
    <property type="evidence" value="ECO:0007669"/>
    <property type="project" value="InterPro"/>
</dbReference>
<dbReference type="SMART" id="SM00382">
    <property type="entry name" value="AAA"/>
    <property type="match status" value="1"/>
</dbReference>
<dbReference type="SMART" id="SM01043">
    <property type="entry name" value="BTAD"/>
    <property type="match status" value="1"/>
</dbReference>
<dbReference type="Proteomes" id="UP000325787">
    <property type="component" value="Chromosome"/>
</dbReference>
<dbReference type="PROSITE" id="PS50293">
    <property type="entry name" value="TPR_REGION"/>
    <property type="match status" value="1"/>
</dbReference>
<evidence type="ECO:0000313" key="8">
    <source>
        <dbReference type="Proteomes" id="UP000325787"/>
    </source>
</evidence>
<dbReference type="PANTHER" id="PTHR35807:SF1">
    <property type="entry name" value="TRANSCRIPTIONAL REGULATOR REDD"/>
    <property type="match status" value="1"/>
</dbReference>
<sequence length="1005" mass="110549">MEFKIIGKTRLHVDGKDYDLGPAKHRGVMALLLYYFPGHVQVDTMAHVLWPNSTSEQVRRSLQPIVSKLRAILAKSGTGASITKEGNAYRLVLDQAEVIDYHRFRKLAEEGRMAAGRGDHQTAKTCLRKALSLWSGRPLQELEGSWADRCRDQMETFDRLPAFHALLDSQHQLGEHLEVMAEAGRLVETQAPDEVFAALYMRSLEALGRYAAALDFYAAFCRRLFEHVGAEPGPELRHLYKSALHKQADSAAQEAAPPHQVPAPARNFIGRGDLLADLDALLDQDGRGQVVALHGMPSVGKSQLALKWAARHLDRFPDGNLYLELRGHSPGTPVAADDVLAFLLKSLGAERIPATGDERQSELRRVLANRRMLILLDDAYDSRQVRPVLAATANCFTIITSRTRLVGLGVRDHVDLKAVPPLSRAESLFLLRKEIGYARADREPDALRDLADLVDGLPLGLRIIAQQVAHRPGTSISELVEEFRDQEGLGVLGAVHDSDDDSVTLPVAFSWSFRDLPEEIAHTFRLLGLNPTAEFGLDAAVALLGAPEEVVSAHLGVLVRTNLLDHGNAPRRFRLHDTLHGFALLLVRRDEPTRVRADAMTRLLDWYLASSGVAAHMLDPQTSPVPPLPGMSSNAISPADQTEALKWLTQERANLTAAVPQAVRHGFHGHAWRLSANFHEAYDRSGRYEDVLASHRAALKAAAVLDDQEALSGTHSNIGMVLYRLCRFDEAQNHFKAGAEIAERIGAQEIQLICAHNLASIQLAIGEVGSAIELYRETLEAVRRSGFRDGEAYALSELANAYRRIERDDLALDFYQQALLIRRAINHTRGVASTLTDIGRLRFERGEHEEALRLLREALEVHPAGGDRDRAGEALVTITEVEYDLGRFDEAIAHAKQAVALCTSTAGVHARERQGHVLHIWGHALVALGELHEAEVRWSQAVEVLNGLNQVEVETLVQHLANLRSSPSDIPLPRTNGAKGGNPTDPTSLEVTDGGGQGGDVFTVE</sequence>
<dbReference type="EMBL" id="CP034550">
    <property type="protein sequence ID" value="QFZ17113.1"/>
    <property type="molecule type" value="Genomic_DNA"/>
</dbReference>
<dbReference type="Gene3D" id="1.25.40.10">
    <property type="entry name" value="Tetratricopeptide repeat domain"/>
    <property type="match status" value="2"/>
</dbReference>
<dbReference type="AlphaFoldDB" id="A0A5Q0GT64"/>
<dbReference type="InterPro" id="IPR027417">
    <property type="entry name" value="P-loop_NTPase"/>
</dbReference>
<keyword evidence="8" id="KW-1185">Reference proteome</keyword>
<feature type="repeat" description="TPR" evidence="3">
    <location>
        <begin position="832"/>
        <end position="865"/>
    </location>
</feature>
<evidence type="ECO:0000256" key="3">
    <source>
        <dbReference type="PROSITE-ProRule" id="PRU00339"/>
    </source>
</evidence>
<name>A0A5Q0GT64_SACSY</name>
<protein>
    <submittedName>
        <fullName evidence="7">Tetratricopeptide repeat protein</fullName>
    </submittedName>
</protein>
<dbReference type="InterPro" id="IPR016032">
    <property type="entry name" value="Sig_transdc_resp-reg_C-effctor"/>
</dbReference>
<dbReference type="SUPFAM" id="SSF52540">
    <property type="entry name" value="P-loop containing nucleoside triphosphate hydrolases"/>
    <property type="match status" value="1"/>
</dbReference>
<dbReference type="PRINTS" id="PR00364">
    <property type="entry name" value="DISEASERSIST"/>
</dbReference>
<accession>A0A5Q0GT64</accession>
<evidence type="ECO:0000256" key="2">
    <source>
        <dbReference type="ARBA" id="ARBA00023163"/>
    </source>
</evidence>
<dbReference type="SUPFAM" id="SSF46894">
    <property type="entry name" value="C-terminal effector domain of the bipartite response regulators"/>
    <property type="match status" value="1"/>
</dbReference>
<proteinExistence type="predicted"/>
<feature type="domain" description="AAA+ ATPase" evidence="5">
    <location>
        <begin position="287"/>
        <end position="420"/>
    </location>
</feature>
<dbReference type="InterPro" id="IPR005158">
    <property type="entry name" value="BTAD"/>
</dbReference>
<dbReference type="Pfam" id="PF13424">
    <property type="entry name" value="TPR_12"/>
    <property type="match status" value="2"/>
</dbReference>
<dbReference type="InterPro" id="IPR036388">
    <property type="entry name" value="WH-like_DNA-bd_sf"/>
</dbReference>
<dbReference type="Gene3D" id="1.10.10.10">
    <property type="entry name" value="Winged helix-like DNA-binding domain superfamily/Winged helix DNA-binding domain"/>
    <property type="match status" value="1"/>
</dbReference>
<dbReference type="CDD" id="cd15831">
    <property type="entry name" value="BTAD"/>
    <property type="match status" value="1"/>
</dbReference>
<dbReference type="InterPro" id="IPR002182">
    <property type="entry name" value="NB-ARC"/>
</dbReference>
<feature type="region of interest" description="Disordered" evidence="4">
    <location>
        <begin position="965"/>
        <end position="1005"/>
    </location>
</feature>
<dbReference type="Pfam" id="PF03704">
    <property type="entry name" value="BTAD"/>
    <property type="match status" value="1"/>
</dbReference>
<dbReference type="InterPro" id="IPR003593">
    <property type="entry name" value="AAA+_ATPase"/>
</dbReference>
<organism evidence="7 8">
    <name type="scientific">Saccharothrix syringae</name>
    <name type="common">Nocardiopsis syringae</name>
    <dbReference type="NCBI Taxonomy" id="103733"/>
    <lineage>
        <taxon>Bacteria</taxon>
        <taxon>Bacillati</taxon>
        <taxon>Actinomycetota</taxon>
        <taxon>Actinomycetes</taxon>
        <taxon>Pseudonocardiales</taxon>
        <taxon>Pseudonocardiaceae</taxon>
        <taxon>Saccharothrix</taxon>
    </lineage>
</organism>
<reference evidence="8" key="1">
    <citation type="journal article" date="2021" name="Curr. Microbiol.">
        <title>Complete genome of nocamycin-producing strain Saccharothrix syringae NRRL B-16468 reveals the biosynthetic potential for secondary metabolites.</title>
        <authorList>
            <person name="Mo X."/>
            <person name="Yang S."/>
        </authorList>
    </citation>
    <scope>NUCLEOTIDE SEQUENCE [LARGE SCALE GENOMIC DNA]</scope>
    <source>
        <strain evidence="8">ATCC 51364 / DSM 43886 / JCM 6844 / KCTC 9398 / NBRC 14523 / NRRL B-16468 / INA 2240</strain>
    </source>
</reference>
<keyword evidence="1" id="KW-0805">Transcription regulation</keyword>
<dbReference type="OrthoDB" id="3661636at2"/>
<dbReference type="GO" id="GO:0006355">
    <property type="term" value="P:regulation of DNA-templated transcription"/>
    <property type="evidence" value="ECO:0007669"/>
    <property type="project" value="InterPro"/>
</dbReference>
<evidence type="ECO:0000313" key="7">
    <source>
        <dbReference type="EMBL" id="QFZ17113.1"/>
    </source>
</evidence>
<keyword evidence="3" id="KW-0802">TPR repeat</keyword>
<dbReference type="GO" id="GO:0043531">
    <property type="term" value="F:ADP binding"/>
    <property type="evidence" value="ECO:0007669"/>
    <property type="project" value="InterPro"/>
</dbReference>
<dbReference type="KEGG" id="ssyi:EKG83_06210"/>
<evidence type="ECO:0000256" key="1">
    <source>
        <dbReference type="ARBA" id="ARBA00023015"/>
    </source>
</evidence>
<dbReference type="InterPro" id="IPR051677">
    <property type="entry name" value="AfsR-DnrI-RedD_regulator"/>
</dbReference>
<dbReference type="SUPFAM" id="SSF48452">
    <property type="entry name" value="TPR-like"/>
    <property type="match status" value="3"/>
</dbReference>
<evidence type="ECO:0000256" key="4">
    <source>
        <dbReference type="SAM" id="MobiDB-lite"/>
    </source>
</evidence>
<feature type="domain" description="Bacterial transcriptional activator" evidence="6">
    <location>
        <begin position="99"/>
        <end position="244"/>
    </location>
</feature>